<dbReference type="PANTHER" id="PTHR43101">
    <property type="entry name" value="BETA-FRUCTOSIDASE"/>
    <property type="match status" value="1"/>
</dbReference>
<comment type="subcellular location">
    <subcellularLocation>
        <location evidence="9">Cytoplasm</location>
    </subcellularLocation>
</comment>
<keyword evidence="6 8" id="KW-0326">Glycosidase</keyword>
<dbReference type="EC" id="3.2.1.26" evidence="3 8"/>
<comment type="catalytic activity">
    <reaction evidence="8">
        <text>Hydrolysis of terminal non-reducing beta-D-fructofuranoside residues in beta-D-fructofuranosides.</text>
        <dbReference type="EC" id="3.2.1.26"/>
    </reaction>
</comment>
<dbReference type="Gene3D" id="2.115.10.20">
    <property type="entry name" value="Glycosyl hydrolase domain, family 43"/>
    <property type="match status" value="1"/>
</dbReference>
<evidence type="ECO:0000256" key="2">
    <source>
        <dbReference type="ARBA" id="ARBA00009902"/>
    </source>
</evidence>
<protein>
    <recommendedName>
        <fullName evidence="4 8">Sucrose-6-phosphate hydrolase</fullName>
        <ecNumber evidence="3 8">3.2.1.26</ecNumber>
    </recommendedName>
    <alternativeName>
        <fullName evidence="7 9">Invertase</fullName>
    </alternativeName>
</protein>
<gene>
    <name evidence="13" type="ORF">NMQ00_08005</name>
</gene>
<dbReference type="InterPro" id="IPR013189">
    <property type="entry name" value="Glyco_hydro_32_C"/>
</dbReference>
<dbReference type="SMART" id="SM00640">
    <property type="entry name" value="Glyco_32"/>
    <property type="match status" value="1"/>
</dbReference>
<comment type="function">
    <text evidence="9">Enables the bacterium to metabolize sucrose as a sole carbon source.</text>
</comment>
<keyword evidence="9" id="KW-0963">Cytoplasm</keyword>
<dbReference type="InterPro" id="IPR023296">
    <property type="entry name" value="Glyco_hydro_beta-prop_sf"/>
</dbReference>
<evidence type="ECO:0000256" key="9">
    <source>
        <dbReference type="RuleBase" id="RU365015"/>
    </source>
</evidence>
<comment type="pathway">
    <text evidence="1 9">Glycan biosynthesis; sucrose metabolism.</text>
</comment>
<dbReference type="InterPro" id="IPR013148">
    <property type="entry name" value="Glyco_hydro_32_N"/>
</dbReference>
<evidence type="ECO:0000256" key="6">
    <source>
        <dbReference type="ARBA" id="ARBA00023295"/>
    </source>
</evidence>
<dbReference type="CDD" id="cd18623">
    <property type="entry name" value="GH32_ScrB-like"/>
    <property type="match status" value="1"/>
</dbReference>
<evidence type="ECO:0000256" key="10">
    <source>
        <dbReference type="SAM" id="MobiDB-lite"/>
    </source>
</evidence>
<evidence type="ECO:0000256" key="4">
    <source>
        <dbReference type="ARBA" id="ARBA00019623"/>
    </source>
</evidence>
<evidence type="ECO:0000256" key="5">
    <source>
        <dbReference type="ARBA" id="ARBA00022801"/>
    </source>
</evidence>
<dbReference type="Proteomes" id="UP001060325">
    <property type="component" value="Chromosome"/>
</dbReference>
<feature type="domain" description="Glycosyl hydrolase family 32 C-terminal" evidence="12">
    <location>
        <begin position="376"/>
        <end position="456"/>
    </location>
</feature>
<accession>A0ABY5FJ13</accession>
<dbReference type="SUPFAM" id="SSF49899">
    <property type="entry name" value="Concanavalin A-like lectins/glucanases"/>
    <property type="match status" value="1"/>
</dbReference>
<dbReference type="EMBL" id="CP101462">
    <property type="protein sequence ID" value="UTT41512.1"/>
    <property type="molecule type" value="Genomic_DNA"/>
</dbReference>
<evidence type="ECO:0000256" key="7">
    <source>
        <dbReference type="ARBA" id="ARBA00033367"/>
    </source>
</evidence>
<keyword evidence="9" id="KW-0119">Carbohydrate metabolism</keyword>
<evidence type="ECO:0000313" key="13">
    <source>
        <dbReference type="EMBL" id="UTT41512.1"/>
    </source>
</evidence>
<dbReference type="InterPro" id="IPR006232">
    <property type="entry name" value="Suc6P_hydrolase"/>
</dbReference>
<evidence type="ECO:0000256" key="3">
    <source>
        <dbReference type="ARBA" id="ARBA00012758"/>
    </source>
</evidence>
<name>A0ABY5FJ13_9BACL</name>
<organism evidence="13 14">
    <name type="scientific">Exiguobacterium aurantiacum</name>
    <dbReference type="NCBI Taxonomy" id="33987"/>
    <lineage>
        <taxon>Bacteria</taxon>
        <taxon>Bacillati</taxon>
        <taxon>Bacillota</taxon>
        <taxon>Bacilli</taxon>
        <taxon>Bacillales</taxon>
        <taxon>Bacillales Family XII. Incertae Sedis</taxon>
        <taxon>Exiguobacterium</taxon>
    </lineage>
</organism>
<comment type="similarity">
    <text evidence="2 8">Belongs to the glycosyl hydrolase 32 family.</text>
</comment>
<evidence type="ECO:0000256" key="1">
    <source>
        <dbReference type="ARBA" id="ARBA00004914"/>
    </source>
</evidence>
<dbReference type="InterPro" id="IPR051214">
    <property type="entry name" value="GH32_Enzymes"/>
</dbReference>
<reference evidence="13" key="1">
    <citation type="submission" date="2022-07" db="EMBL/GenBank/DDBJ databases">
        <title>Complete genome of CX2.</title>
        <authorList>
            <person name="Cao G."/>
        </authorList>
    </citation>
    <scope>NUCLEOTIDE SEQUENCE</scope>
    <source>
        <strain evidence="13">CX2</strain>
    </source>
</reference>
<keyword evidence="5 8" id="KW-0378">Hydrolase</keyword>
<feature type="region of interest" description="Disordered" evidence="10">
    <location>
        <begin position="1"/>
        <end position="23"/>
    </location>
</feature>
<evidence type="ECO:0000259" key="11">
    <source>
        <dbReference type="Pfam" id="PF00251"/>
    </source>
</evidence>
<dbReference type="InterPro" id="IPR013320">
    <property type="entry name" value="ConA-like_dom_sf"/>
</dbReference>
<dbReference type="InterPro" id="IPR001362">
    <property type="entry name" value="Glyco_hydro_32"/>
</dbReference>
<dbReference type="GO" id="GO:0004564">
    <property type="term" value="F:beta-fructofuranosidase activity"/>
    <property type="evidence" value="ECO:0007669"/>
    <property type="project" value="UniProtKB-EC"/>
</dbReference>
<dbReference type="PANTHER" id="PTHR43101:SF1">
    <property type="entry name" value="BETA-FRUCTOSIDASE"/>
    <property type="match status" value="1"/>
</dbReference>
<dbReference type="Pfam" id="PF08244">
    <property type="entry name" value="Glyco_hydro_32C"/>
    <property type="match status" value="1"/>
</dbReference>
<sequence length="473" mass="54348">MTDREQSMRQAVQEELAKRDDDKDPHRLTFHLDAPSGLINDPNGLVFFKGNYHLFFQWNPFETSHGAKFWGHAISTNLLKWKLQPPALAPVEWYEKNGCYSGSAVVWNERLYLFYTGNVKSSNGRETYQCLAISDDGVSFHKQGPVVYLPKGYTAHFRDPKVVRQDDAWIMLIGAQTESGSGAVVSYKSDNLYDWSLNRVIDETTIDGVVEMGYMWECPDLIDYGEQNILMMSPQGMEPIGLSFHNLFQSGYVVSSNNQVDLEQPFGPFRELDHGFDFYAPQSYKLPDGRRILIAWMGMSDETEAYHPTIHNGWVHALTIPRELRWNGHNLLQSPVRELSEMRSSRKWEGNLLNGMTIPYSQSGTLELMIEPADEGNDCFTLNFHDEVFLSYNKQTKRFTLKRRHLKTGMDEVRQCQLDELTKLHVIIDQSSIEVFINDGSTTFTTRFFPDERTGILLQDGVSCHVNMWVLHS</sequence>
<feature type="domain" description="Glycosyl hydrolase family 32 N-terminal" evidence="11">
    <location>
        <begin position="31"/>
        <end position="335"/>
    </location>
</feature>
<keyword evidence="14" id="KW-1185">Reference proteome</keyword>
<dbReference type="NCBIfam" id="TIGR01322">
    <property type="entry name" value="scrB_fam"/>
    <property type="match status" value="1"/>
</dbReference>
<dbReference type="RefSeq" id="WP_255176263.1">
    <property type="nucleotide sequence ID" value="NZ_CP101462.1"/>
</dbReference>
<dbReference type="Gene3D" id="2.60.120.560">
    <property type="entry name" value="Exo-inulinase, domain 1"/>
    <property type="match status" value="1"/>
</dbReference>
<dbReference type="Pfam" id="PF00251">
    <property type="entry name" value="Glyco_hydro_32N"/>
    <property type="match status" value="1"/>
</dbReference>
<evidence type="ECO:0000256" key="8">
    <source>
        <dbReference type="RuleBase" id="RU362110"/>
    </source>
</evidence>
<proteinExistence type="inferred from homology"/>
<evidence type="ECO:0000313" key="14">
    <source>
        <dbReference type="Proteomes" id="UP001060325"/>
    </source>
</evidence>
<dbReference type="SUPFAM" id="SSF75005">
    <property type="entry name" value="Arabinanase/levansucrase/invertase"/>
    <property type="match status" value="1"/>
</dbReference>
<evidence type="ECO:0000259" key="12">
    <source>
        <dbReference type="Pfam" id="PF08244"/>
    </source>
</evidence>